<dbReference type="PROSITE" id="PS51904">
    <property type="entry name" value="GLYCOSYL_HYDROL_F25_2"/>
    <property type="match status" value="1"/>
</dbReference>
<comment type="similarity">
    <text evidence="1">Belongs to the glycosyl hydrolase 25 family.</text>
</comment>
<dbReference type="Pfam" id="PF01183">
    <property type="entry name" value="Glyco_hydro_25"/>
    <property type="match status" value="1"/>
</dbReference>
<comment type="caution">
    <text evidence="5">The sequence shown here is derived from an EMBL/GenBank/DDBJ whole genome shotgun (WGS) entry which is preliminary data.</text>
</comment>
<dbReference type="AlphaFoldDB" id="A0A7W3MV18"/>
<dbReference type="EMBL" id="JACJII010000001">
    <property type="protein sequence ID" value="MBA9002391.1"/>
    <property type="molecule type" value="Genomic_DNA"/>
</dbReference>
<dbReference type="InterPro" id="IPR018077">
    <property type="entry name" value="Glyco_hydro_fam25_subgr"/>
</dbReference>
<evidence type="ECO:0000256" key="3">
    <source>
        <dbReference type="ARBA" id="ARBA00023295"/>
    </source>
</evidence>
<dbReference type="InterPro" id="IPR002053">
    <property type="entry name" value="Glyco_hydro_25"/>
</dbReference>
<dbReference type="PANTHER" id="PTHR34135">
    <property type="entry name" value="LYSOZYME"/>
    <property type="match status" value="1"/>
</dbReference>
<dbReference type="SMART" id="SM00641">
    <property type="entry name" value="Glyco_25"/>
    <property type="match status" value="1"/>
</dbReference>
<dbReference type="GO" id="GO:0016998">
    <property type="term" value="P:cell wall macromolecule catabolic process"/>
    <property type="evidence" value="ECO:0007669"/>
    <property type="project" value="InterPro"/>
</dbReference>
<evidence type="ECO:0000313" key="5">
    <source>
        <dbReference type="EMBL" id="MBA9002391.1"/>
    </source>
</evidence>
<keyword evidence="6" id="KW-1185">Reference proteome</keyword>
<sequence>MLFGVDVASYQGRPDWPRVRAAGIGFAFSKVTEGVDYKNPTWGHNKAGMLALDGEFLPGAYHFLRSDSDPVAQARHFHRAAGDMDRFAVALDVEPSGDSRPTAAQARAWVAEYKRLSGGHPVIGYFPRWYWAQVGRPNLGFFDSIWQSQYVDGAGSPAGLYDKVSASWWNPFGGEPVSILQYSSSATVPGIPGRCDINAYRGTASQLKALALESAPAPEPKPAVKAPKWPGRYLTQPPVMRGDDVRQWQARMRERGRQIKADGVYGPRSEEVCRAFQEERGLEVDGVVGPETWRLTWEAPIA</sequence>
<protein>
    <submittedName>
        <fullName evidence="5">GH25 family lysozyme M1 (1,4-beta-N-acetylmuramidase)</fullName>
    </submittedName>
</protein>
<dbReference type="CDD" id="cd00599">
    <property type="entry name" value="GH25_muramidase"/>
    <property type="match status" value="1"/>
</dbReference>
<dbReference type="Proteomes" id="UP000539313">
    <property type="component" value="Unassembled WGS sequence"/>
</dbReference>
<dbReference type="Gene3D" id="1.10.101.10">
    <property type="entry name" value="PGBD-like superfamily/PGBD"/>
    <property type="match status" value="1"/>
</dbReference>
<dbReference type="InterPro" id="IPR002477">
    <property type="entry name" value="Peptidoglycan-bd-like"/>
</dbReference>
<evidence type="ECO:0000256" key="2">
    <source>
        <dbReference type="ARBA" id="ARBA00022801"/>
    </source>
</evidence>
<keyword evidence="2" id="KW-0378">Hydrolase</keyword>
<dbReference type="RefSeq" id="WP_182704437.1">
    <property type="nucleotide sequence ID" value="NZ_JACJII010000001.1"/>
</dbReference>
<dbReference type="InterPro" id="IPR017853">
    <property type="entry name" value="GH"/>
</dbReference>
<organism evidence="5 6">
    <name type="scientific">Thermomonospora cellulosilytica</name>
    <dbReference type="NCBI Taxonomy" id="1411118"/>
    <lineage>
        <taxon>Bacteria</taxon>
        <taxon>Bacillati</taxon>
        <taxon>Actinomycetota</taxon>
        <taxon>Actinomycetes</taxon>
        <taxon>Streptosporangiales</taxon>
        <taxon>Thermomonosporaceae</taxon>
        <taxon>Thermomonospora</taxon>
    </lineage>
</organism>
<gene>
    <name evidence="5" type="ORF">HNR21_001273</name>
</gene>
<dbReference type="SUPFAM" id="SSF51445">
    <property type="entry name" value="(Trans)glycosidases"/>
    <property type="match status" value="1"/>
</dbReference>
<dbReference type="GO" id="GO:0016052">
    <property type="term" value="P:carbohydrate catabolic process"/>
    <property type="evidence" value="ECO:0007669"/>
    <property type="project" value="TreeGrafter"/>
</dbReference>
<dbReference type="GO" id="GO:0009253">
    <property type="term" value="P:peptidoglycan catabolic process"/>
    <property type="evidence" value="ECO:0007669"/>
    <property type="project" value="InterPro"/>
</dbReference>
<evidence type="ECO:0000313" key="6">
    <source>
        <dbReference type="Proteomes" id="UP000539313"/>
    </source>
</evidence>
<dbReference type="InterPro" id="IPR036366">
    <property type="entry name" value="PGBDSf"/>
</dbReference>
<dbReference type="GO" id="GO:0003796">
    <property type="term" value="F:lysozyme activity"/>
    <property type="evidence" value="ECO:0007669"/>
    <property type="project" value="InterPro"/>
</dbReference>
<dbReference type="Pfam" id="PF01471">
    <property type="entry name" value="PG_binding_1"/>
    <property type="match status" value="1"/>
</dbReference>
<name>A0A7W3MV18_9ACTN</name>
<accession>A0A7W3MV18</accession>
<dbReference type="Gene3D" id="3.20.20.80">
    <property type="entry name" value="Glycosidases"/>
    <property type="match status" value="1"/>
</dbReference>
<dbReference type="InterPro" id="IPR036365">
    <property type="entry name" value="PGBD-like_sf"/>
</dbReference>
<evidence type="ECO:0000259" key="4">
    <source>
        <dbReference type="Pfam" id="PF01471"/>
    </source>
</evidence>
<reference evidence="5 6" key="1">
    <citation type="submission" date="2020-08" db="EMBL/GenBank/DDBJ databases">
        <title>Sequencing the genomes of 1000 actinobacteria strains.</title>
        <authorList>
            <person name="Klenk H.-P."/>
        </authorList>
    </citation>
    <scope>NUCLEOTIDE SEQUENCE [LARGE SCALE GENOMIC DNA]</scope>
    <source>
        <strain evidence="5 6">DSM 45823</strain>
    </source>
</reference>
<keyword evidence="3" id="KW-0326">Glycosidase</keyword>
<feature type="domain" description="Peptidoglycan binding-like" evidence="4">
    <location>
        <begin position="241"/>
        <end position="294"/>
    </location>
</feature>
<dbReference type="SUPFAM" id="SSF47090">
    <property type="entry name" value="PGBD-like"/>
    <property type="match status" value="1"/>
</dbReference>
<evidence type="ECO:0000256" key="1">
    <source>
        <dbReference type="ARBA" id="ARBA00010646"/>
    </source>
</evidence>
<dbReference type="PANTHER" id="PTHR34135:SF2">
    <property type="entry name" value="LYSOZYME"/>
    <property type="match status" value="1"/>
</dbReference>
<proteinExistence type="inferred from homology"/>